<keyword evidence="7" id="KW-0997">Cell inner membrane</keyword>
<protein>
    <recommendedName>
        <fullName evidence="7">TRAP transporter small permease protein</fullName>
    </recommendedName>
</protein>
<evidence type="ECO:0000256" key="2">
    <source>
        <dbReference type="ARBA" id="ARBA00022448"/>
    </source>
</evidence>
<evidence type="ECO:0000256" key="7">
    <source>
        <dbReference type="RuleBase" id="RU369079"/>
    </source>
</evidence>
<evidence type="ECO:0000256" key="3">
    <source>
        <dbReference type="ARBA" id="ARBA00022475"/>
    </source>
</evidence>
<evidence type="ECO:0000256" key="5">
    <source>
        <dbReference type="ARBA" id="ARBA00022989"/>
    </source>
</evidence>
<feature type="transmembrane region" description="Helical" evidence="7">
    <location>
        <begin position="55"/>
        <end position="75"/>
    </location>
</feature>
<evidence type="ECO:0000259" key="8">
    <source>
        <dbReference type="Pfam" id="PF04290"/>
    </source>
</evidence>
<feature type="transmembrane region" description="Helical" evidence="7">
    <location>
        <begin position="96"/>
        <end position="117"/>
    </location>
</feature>
<dbReference type="AlphaFoldDB" id="A0A2G1QHW6"/>
<feature type="transmembrane region" description="Helical" evidence="7">
    <location>
        <begin position="137"/>
        <end position="161"/>
    </location>
</feature>
<comment type="subcellular location">
    <subcellularLocation>
        <location evidence="7">Cell inner membrane</location>
        <topology evidence="7">Multi-pass membrane protein</topology>
    </subcellularLocation>
    <subcellularLocation>
        <location evidence="1">Cell membrane</location>
        <topology evidence="1">Multi-pass membrane protein</topology>
    </subcellularLocation>
</comment>
<feature type="domain" description="Tripartite ATP-independent periplasmic transporters DctQ component" evidence="8">
    <location>
        <begin position="31"/>
        <end position="168"/>
    </location>
</feature>
<name>A0A2G1QHW6_9HYPH</name>
<evidence type="ECO:0000256" key="4">
    <source>
        <dbReference type="ARBA" id="ARBA00022692"/>
    </source>
</evidence>
<dbReference type="OrthoDB" id="4250245at2"/>
<reference evidence="9 10" key="1">
    <citation type="submission" date="2017-10" db="EMBL/GenBank/DDBJ databases">
        <title>Sedimentibacterium mangrovi gen. nov., sp. nov., a novel member of family Phyllobacteriacea isolated from mangrove sediment.</title>
        <authorList>
            <person name="Liao H."/>
            <person name="Tian Y."/>
        </authorList>
    </citation>
    <scope>NUCLEOTIDE SEQUENCE [LARGE SCALE GENOMIC DNA]</scope>
    <source>
        <strain evidence="9 10">X9-2-2</strain>
    </source>
</reference>
<feature type="transmembrane region" description="Helical" evidence="7">
    <location>
        <begin position="12"/>
        <end position="35"/>
    </location>
</feature>
<dbReference type="Proteomes" id="UP000221168">
    <property type="component" value="Unassembled WGS sequence"/>
</dbReference>
<gene>
    <name evidence="9" type="ORF">CSC94_20545</name>
</gene>
<organism evidence="9 10">
    <name type="scientific">Zhengella mangrovi</name>
    <dbReference type="NCBI Taxonomy" id="1982044"/>
    <lineage>
        <taxon>Bacteria</taxon>
        <taxon>Pseudomonadati</taxon>
        <taxon>Pseudomonadota</taxon>
        <taxon>Alphaproteobacteria</taxon>
        <taxon>Hyphomicrobiales</taxon>
        <taxon>Notoacmeibacteraceae</taxon>
        <taxon>Zhengella</taxon>
    </lineage>
</organism>
<accession>A0A2G1QHW6</accession>
<comment type="function">
    <text evidence="7">Part of the tripartite ATP-independent periplasmic (TRAP) transport system.</text>
</comment>
<dbReference type="GO" id="GO:0022857">
    <property type="term" value="F:transmembrane transporter activity"/>
    <property type="evidence" value="ECO:0007669"/>
    <property type="project" value="UniProtKB-UniRule"/>
</dbReference>
<proteinExistence type="inferred from homology"/>
<comment type="subunit">
    <text evidence="7">The complex comprises the extracytoplasmic solute receptor protein and the two transmembrane proteins.</text>
</comment>
<evidence type="ECO:0000256" key="6">
    <source>
        <dbReference type="ARBA" id="ARBA00023136"/>
    </source>
</evidence>
<keyword evidence="5 7" id="KW-1133">Transmembrane helix</keyword>
<dbReference type="GO" id="GO:0005886">
    <property type="term" value="C:plasma membrane"/>
    <property type="evidence" value="ECO:0007669"/>
    <property type="project" value="UniProtKB-SubCell"/>
</dbReference>
<comment type="caution">
    <text evidence="9">The sequence shown here is derived from an EMBL/GenBank/DDBJ whole genome shotgun (WGS) entry which is preliminary data.</text>
</comment>
<evidence type="ECO:0000256" key="1">
    <source>
        <dbReference type="ARBA" id="ARBA00004651"/>
    </source>
</evidence>
<keyword evidence="3" id="KW-1003">Cell membrane</keyword>
<sequence>MSRHETPLPARLFTGVIALANAAATAWIIFLMALIVADVVGRNVFLSPIAGVPEIVKFSIIGIVFLQIAHTHAAGQMIRSDGLLSMIIRKRPRLGHAMDAIAQATGCGLTLALAWTVWPRMIKAFERGEFEGAAGYFALPVWPFLAIIIGGSLLLSLSFAVEALRAARRAGGRLPPEGER</sequence>
<dbReference type="RefSeq" id="WP_099308258.1">
    <property type="nucleotide sequence ID" value="NZ_PDVP01000018.1"/>
</dbReference>
<dbReference type="Pfam" id="PF04290">
    <property type="entry name" value="DctQ"/>
    <property type="match status" value="1"/>
</dbReference>
<comment type="similarity">
    <text evidence="7">Belongs to the TRAP transporter small permease family.</text>
</comment>
<evidence type="ECO:0000313" key="9">
    <source>
        <dbReference type="EMBL" id="PHP65112.1"/>
    </source>
</evidence>
<keyword evidence="10" id="KW-1185">Reference proteome</keyword>
<dbReference type="InterPro" id="IPR055348">
    <property type="entry name" value="DctQ"/>
</dbReference>
<keyword evidence="2 7" id="KW-0813">Transport</keyword>
<dbReference type="EMBL" id="PDVP01000018">
    <property type="protein sequence ID" value="PHP65112.1"/>
    <property type="molecule type" value="Genomic_DNA"/>
</dbReference>
<evidence type="ECO:0000313" key="10">
    <source>
        <dbReference type="Proteomes" id="UP000221168"/>
    </source>
</evidence>
<keyword evidence="4 7" id="KW-0812">Transmembrane</keyword>
<keyword evidence="6 7" id="KW-0472">Membrane</keyword>